<reference evidence="2 3" key="1">
    <citation type="submission" date="2017-01" db="EMBL/GenBank/DDBJ databases">
        <title>Novel large sulfur bacteria in the metagenomes of groundwater-fed chemosynthetic microbial mats in the Lake Huron basin.</title>
        <authorList>
            <person name="Sharrar A.M."/>
            <person name="Flood B.E."/>
            <person name="Bailey J.V."/>
            <person name="Jones D.S."/>
            <person name="Biddanda B."/>
            <person name="Ruberg S.A."/>
            <person name="Marcus D.N."/>
            <person name="Dick G.J."/>
        </authorList>
    </citation>
    <scope>NUCLEOTIDE SEQUENCE [LARGE SCALE GENOMIC DNA]</scope>
    <source>
        <strain evidence="2">A7</strain>
    </source>
</reference>
<name>A0A1W9KWL2_9BURK</name>
<dbReference type="AlphaFoldDB" id="A0A1W9KWL2"/>
<dbReference type="Gene3D" id="3.10.450.50">
    <property type="match status" value="1"/>
</dbReference>
<dbReference type="SUPFAM" id="SSF54427">
    <property type="entry name" value="NTF2-like"/>
    <property type="match status" value="1"/>
</dbReference>
<dbReference type="Proteomes" id="UP000192505">
    <property type="component" value="Unassembled WGS sequence"/>
</dbReference>
<sequence>MSKAPKKPATLGGTADETEASFYEALQTGDIDRLMACWADEDDVVCIHPGSPRLVGLGAVRAAFDAVLSHGGVRIQMESLRKIESMTSAVHSVRERIDILTNEGSIDAYAIATNVYFKTAQGWRMVAHHVTAGGANESDDISDPPHVLH</sequence>
<dbReference type="PANTHER" id="PTHR34957:SF1">
    <property type="entry name" value="NUCLEAR TRANSPORT FACTOR 2 (NTF2) FAMILY PROTEIN"/>
    <property type="match status" value="1"/>
</dbReference>
<accession>A0A1W9KWL2</accession>
<feature type="domain" description="SnoaL-like" evidence="1">
    <location>
        <begin position="20"/>
        <end position="129"/>
    </location>
</feature>
<comment type="caution">
    <text evidence="2">The sequence shown here is derived from an EMBL/GenBank/DDBJ whole genome shotgun (WGS) entry which is preliminary data.</text>
</comment>
<dbReference type="PANTHER" id="PTHR34957">
    <property type="entry name" value="NUCLEAR TRANSPORT FACTOR 2 (NTF2) FAMILY PROTEIN"/>
    <property type="match status" value="1"/>
</dbReference>
<dbReference type="InterPro" id="IPR032710">
    <property type="entry name" value="NTF2-like_dom_sf"/>
</dbReference>
<evidence type="ECO:0000259" key="1">
    <source>
        <dbReference type="Pfam" id="PF13474"/>
    </source>
</evidence>
<organism evidence="2 3">
    <name type="scientific">Rhodoferax ferrireducens</name>
    <dbReference type="NCBI Taxonomy" id="192843"/>
    <lineage>
        <taxon>Bacteria</taxon>
        <taxon>Pseudomonadati</taxon>
        <taxon>Pseudomonadota</taxon>
        <taxon>Betaproteobacteria</taxon>
        <taxon>Burkholderiales</taxon>
        <taxon>Comamonadaceae</taxon>
        <taxon>Rhodoferax</taxon>
    </lineage>
</organism>
<dbReference type="InterPro" id="IPR037401">
    <property type="entry name" value="SnoaL-like"/>
</dbReference>
<dbReference type="EMBL" id="MTEI01000003">
    <property type="protein sequence ID" value="OQW88948.1"/>
    <property type="molecule type" value="Genomic_DNA"/>
</dbReference>
<dbReference type="Pfam" id="PF13474">
    <property type="entry name" value="SnoaL_3"/>
    <property type="match status" value="1"/>
</dbReference>
<proteinExistence type="predicted"/>
<protein>
    <submittedName>
        <fullName evidence="2">DUF4440 domain-containing protein</fullName>
    </submittedName>
</protein>
<evidence type="ECO:0000313" key="2">
    <source>
        <dbReference type="EMBL" id="OQW88948.1"/>
    </source>
</evidence>
<evidence type="ECO:0000313" key="3">
    <source>
        <dbReference type="Proteomes" id="UP000192505"/>
    </source>
</evidence>
<gene>
    <name evidence="2" type="ORF">BWK72_07990</name>
</gene>